<organism evidence="2 3">
    <name type="scientific">Elysia marginata</name>
    <dbReference type="NCBI Taxonomy" id="1093978"/>
    <lineage>
        <taxon>Eukaryota</taxon>
        <taxon>Metazoa</taxon>
        <taxon>Spiralia</taxon>
        <taxon>Lophotrochozoa</taxon>
        <taxon>Mollusca</taxon>
        <taxon>Gastropoda</taxon>
        <taxon>Heterobranchia</taxon>
        <taxon>Euthyneura</taxon>
        <taxon>Panpulmonata</taxon>
        <taxon>Sacoglossa</taxon>
        <taxon>Placobranchoidea</taxon>
        <taxon>Plakobranchidae</taxon>
        <taxon>Elysia</taxon>
    </lineage>
</organism>
<feature type="region of interest" description="Disordered" evidence="1">
    <location>
        <begin position="1"/>
        <end position="28"/>
    </location>
</feature>
<name>A0AAV4ETB9_9GAST</name>
<protein>
    <recommendedName>
        <fullName evidence="4">UBX domain-containing protein</fullName>
    </recommendedName>
</protein>
<sequence length="146" mass="17212">MGYAGEFVSHEQAREREEKHEERERMARKEEIERMARKEEIERKKEEMEQHTKLELARIELEKAKIAAGQSKESNSSGFERPKVKLLQFVEGRDDMEAFLHRFQLTASAHKWNNKSCVSTRYLDSLPDPRCSVCMLWVQIAKTTKV</sequence>
<dbReference type="EMBL" id="BMAT01010959">
    <property type="protein sequence ID" value="GFR64006.1"/>
    <property type="molecule type" value="Genomic_DNA"/>
</dbReference>
<proteinExistence type="predicted"/>
<dbReference type="AlphaFoldDB" id="A0AAV4ETB9"/>
<accession>A0AAV4ETB9</accession>
<evidence type="ECO:0000313" key="3">
    <source>
        <dbReference type="Proteomes" id="UP000762676"/>
    </source>
</evidence>
<feature type="compositionally biased region" description="Basic and acidic residues" evidence="1">
    <location>
        <begin position="8"/>
        <end position="28"/>
    </location>
</feature>
<evidence type="ECO:0008006" key="4">
    <source>
        <dbReference type="Google" id="ProtNLM"/>
    </source>
</evidence>
<comment type="caution">
    <text evidence="2">The sequence shown here is derived from an EMBL/GenBank/DDBJ whole genome shotgun (WGS) entry which is preliminary data.</text>
</comment>
<evidence type="ECO:0000256" key="1">
    <source>
        <dbReference type="SAM" id="MobiDB-lite"/>
    </source>
</evidence>
<dbReference type="Proteomes" id="UP000762676">
    <property type="component" value="Unassembled WGS sequence"/>
</dbReference>
<keyword evidence="3" id="KW-1185">Reference proteome</keyword>
<evidence type="ECO:0000313" key="2">
    <source>
        <dbReference type="EMBL" id="GFR64006.1"/>
    </source>
</evidence>
<gene>
    <name evidence="2" type="ORF">ElyMa_005496500</name>
</gene>
<reference evidence="2 3" key="1">
    <citation type="journal article" date="2021" name="Elife">
        <title>Chloroplast acquisition without the gene transfer in kleptoplastic sea slugs, Plakobranchus ocellatus.</title>
        <authorList>
            <person name="Maeda T."/>
            <person name="Takahashi S."/>
            <person name="Yoshida T."/>
            <person name="Shimamura S."/>
            <person name="Takaki Y."/>
            <person name="Nagai Y."/>
            <person name="Toyoda A."/>
            <person name="Suzuki Y."/>
            <person name="Arimoto A."/>
            <person name="Ishii H."/>
            <person name="Satoh N."/>
            <person name="Nishiyama T."/>
            <person name="Hasebe M."/>
            <person name="Maruyama T."/>
            <person name="Minagawa J."/>
            <person name="Obokata J."/>
            <person name="Shigenobu S."/>
        </authorList>
    </citation>
    <scope>NUCLEOTIDE SEQUENCE [LARGE SCALE GENOMIC DNA]</scope>
</reference>